<evidence type="ECO:0000256" key="7">
    <source>
        <dbReference type="SAM" id="Phobius"/>
    </source>
</evidence>
<dbReference type="PANTHER" id="PTHR33048">
    <property type="entry name" value="PTH11-LIKE INTEGRAL MEMBRANE PROTEIN (AFU_ORTHOLOGUE AFUA_5G11245)"/>
    <property type="match status" value="1"/>
</dbReference>
<evidence type="ECO:0000313" key="10">
    <source>
        <dbReference type="Proteomes" id="UP001172155"/>
    </source>
</evidence>
<dbReference type="InterPro" id="IPR049326">
    <property type="entry name" value="Rhodopsin_dom_fungi"/>
</dbReference>
<dbReference type="Proteomes" id="UP001172155">
    <property type="component" value="Unassembled WGS sequence"/>
</dbReference>
<dbReference type="GO" id="GO:0016020">
    <property type="term" value="C:membrane"/>
    <property type="evidence" value="ECO:0007669"/>
    <property type="project" value="UniProtKB-SubCell"/>
</dbReference>
<keyword evidence="2 7" id="KW-0812">Transmembrane</keyword>
<proteinExistence type="inferred from homology"/>
<evidence type="ECO:0000313" key="9">
    <source>
        <dbReference type="EMBL" id="KAK0738480.1"/>
    </source>
</evidence>
<feature type="transmembrane region" description="Helical" evidence="7">
    <location>
        <begin position="100"/>
        <end position="127"/>
    </location>
</feature>
<comment type="subcellular location">
    <subcellularLocation>
        <location evidence="1">Membrane</location>
        <topology evidence="1">Multi-pass membrane protein</topology>
    </subcellularLocation>
</comment>
<organism evidence="9 10">
    <name type="scientific">Schizothecium vesticola</name>
    <dbReference type="NCBI Taxonomy" id="314040"/>
    <lineage>
        <taxon>Eukaryota</taxon>
        <taxon>Fungi</taxon>
        <taxon>Dikarya</taxon>
        <taxon>Ascomycota</taxon>
        <taxon>Pezizomycotina</taxon>
        <taxon>Sordariomycetes</taxon>
        <taxon>Sordariomycetidae</taxon>
        <taxon>Sordariales</taxon>
        <taxon>Schizotheciaceae</taxon>
        <taxon>Schizothecium</taxon>
    </lineage>
</organism>
<feature type="domain" description="Rhodopsin" evidence="8">
    <location>
        <begin position="51"/>
        <end position="284"/>
    </location>
</feature>
<feature type="transmembrane region" description="Helical" evidence="7">
    <location>
        <begin position="183"/>
        <end position="206"/>
    </location>
</feature>
<keyword evidence="4 7" id="KW-0472">Membrane</keyword>
<evidence type="ECO:0000256" key="3">
    <source>
        <dbReference type="ARBA" id="ARBA00022989"/>
    </source>
</evidence>
<name>A0AA40BQM0_9PEZI</name>
<keyword evidence="3 7" id="KW-1133">Transmembrane helix</keyword>
<dbReference type="EMBL" id="JAUKUD010000007">
    <property type="protein sequence ID" value="KAK0738480.1"/>
    <property type="molecule type" value="Genomic_DNA"/>
</dbReference>
<feature type="transmembrane region" description="Helical" evidence="7">
    <location>
        <begin position="139"/>
        <end position="163"/>
    </location>
</feature>
<evidence type="ECO:0000256" key="5">
    <source>
        <dbReference type="ARBA" id="ARBA00038359"/>
    </source>
</evidence>
<dbReference type="AlphaFoldDB" id="A0AA40BQM0"/>
<feature type="compositionally biased region" description="Polar residues" evidence="6">
    <location>
        <begin position="490"/>
        <end position="500"/>
    </location>
</feature>
<feature type="compositionally biased region" description="Basic residues" evidence="6">
    <location>
        <begin position="330"/>
        <end position="342"/>
    </location>
</feature>
<keyword evidence="10" id="KW-1185">Reference proteome</keyword>
<dbReference type="PANTHER" id="PTHR33048:SF47">
    <property type="entry name" value="INTEGRAL MEMBRANE PROTEIN-RELATED"/>
    <property type="match status" value="1"/>
</dbReference>
<feature type="transmembrane region" description="Helical" evidence="7">
    <location>
        <begin position="26"/>
        <end position="48"/>
    </location>
</feature>
<evidence type="ECO:0000256" key="4">
    <source>
        <dbReference type="ARBA" id="ARBA00023136"/>
    </source>
</evidence>
<reference evidence="9" key="1">
    <citation type="submission" date="2023-06" db="EMBL/GenBank/DDBJ databases">
        <title>Genome-scale phylogeny and comparative genomics of the fungal order Sordariales.</title>
        <authorList>
            <consortium name="Lawrence Berkeley National Laboratory"/>
            <person name="Hensen N."/>
            <person name="Bonometti L."/>
            <person name="Westerberg I."/>
            <person name="Brannstrom I.O."/>
            <person name="Guillou S."/>
            <person name="Cros-Aarteil S."/>
            <person name="Calhoun S."/>
            <person name="Haridas S."/>
            <person name="Kuo A."/>
            <person name="Mondo S."/>
            <person name="Pangilinan J."/>
            <person name="Riley R."/>
            <person name="LaButti K."/>
            <person name="Andreopoulos B."/>
            <person name="Lipzen A."/>
            <person name="Chen C."/>
            <person name="Yanf M."/>
            <person name="Daum C."/>
            <person name="Ng V."/>
            <person name="Clum A."/>
            <person name="Steindorff A."/>
            <person name="Ohm R."/>
            <person name="Martin F."/>
            <person name="Silar P."/>
            <person name="Natvig D."/>
            <person name="Lalanne C."/>
            <person name="Gautier V."/>
            <person name="Ament-velasquez S.L."/>
            <person name="Kruys A."/>
            <person name="Hutchinson M.I."/>
            <person name="Powell A.J."/>
            <person name="Barry K."/>
            <person name="Miller A.N."/>
            <person name="Grigoriev I.V."/>
            <person name="Debuchy R."/>
            <person name="Gladieux P."/>
            <person name="Thoren M.H."/>
            <person name="Johannesson H."/>
        </authorList>
    </citation>
    <scope>NUCLEOTIDE SEQUENCE</scope>
    <source>
        <strain evidence="9">SMH3187-1</strain>
    </source>
</reference>
<feature type="region of interest" description="Disordered" evidence="6">
    <location>
        <begin position="326"/>
        <end position="353"/>
    </location>
</feature>
<feature type="transmembrane region" description="Helical" evidence="7">
    <location>
        <begin position="218"/>
        <end position="240"/>
    </location>
</feature>
<evidence type="ECO:0000256" key="1">
    <source>
        <dbReference type="ARBA" id="ARBA00004141"/>
    </source>
</evidence>
<feature type="transmembrane region" description="Helical" evidence="7">
    <location>
        <begin position="60"/>
        <end position="80"/>
    </location>
</feature>
<gene>
    <name evidence="9" type="ORF">B0T18DRAFT_433282</name>
</gene>
<comment type="caution">
    <text evidence="9">The sequence shown here is derived from an EMBL/GenBank/DDBJ whole genome shotgun (WGS) entry which is preliminary data.</text>
</comment>
<comment type="similarity">
    <text evidence="5">Belongs to the SAT4 family.</text>
</comment>
<feature type="transmembrane region" description="Helical" evidence="7">
    <location>
        <begin position="260"/>
        <end position="283"/>
    </location>
</feature>
<sequence>MDASSFGASPSQGSASGSGSTGLQTFALFVNFFFPSLALVVVTTRSAGNLINHQFKLDDWLVCIAMVMSVAETVLSYFFIKTSFIGIPLNQVRVGNSTEALVWGYAVQILYNPILALVKASVLVFLARLFEQKPGVRRALVWLNVINIAQMIGVFFAITLQCMPIAFNWDPTLRAGRCVDRRVLYVSTSAFNIIMDGILIGIPLWVFSGLQIPRRTKIGIMFVFVLGFLVTITSIIRMLFLLQGLFGLSIFPGPMTGVGFITSGIEINLALVTASAPALRVIFRSRERGGLFRRTLVAPTPVDEEKGGAGQKSVGWQTPKAGTTTFMSKLGRRGSRGGRRGSSRSTRGSRGGKIKPIIRVRTEALELRSQSPRASEEEAMTNDGIMRVSDIQREIDGIAREIAATGSGAYASRPSTAGTMSGRVPSFALYPSLANPPLPRPSTSGDGASGARRYPERYYSESVYPDTDYEDDGDRVSRYGGRRFGVVTPKGTTPTATSWRQAGGRPF</sequence>
<feature type="region of interest" description="Disordered" evidence="6">
    <location>
        <begin position="434"/>
        <end position="507"/>
    </location>
</feature>
<dbReference type="InterPro" id="IPR052337">
    <property type="entry name" value="SAT4-like"/>
</dbReference>
<evidence type="ECO:0000259" key="8">
    <source>
        <dbReference type="Pfam" id="PF20684"/>
    </source>
</evidence>
<accession>A0AA40BQM0</accession>
<evidence type="ECO:0000256" key="6">
    <source>
        <dbReference type="SAM" id="MobiDB-lite"/>
    </source>
</evidence>
<protein>
    <recommendedName>
        <fullName evidence="8">Rhodopsin domain-containing protein</fullName>
    </recommendedName>
</protein>
<dbReference type="Pfam" id="PF20684">
    <property type="entry name" value="Fung_rhodopsin"/>
    <property type="match status" value="1"/>
</dbReference>
<evidence type="ECO:0000256" key="2">
    <source>
        <dbReference type="ARBA" id="ARBA00022692"/>
    </source>
</evidence>
<feature type="region of interest" description="Disordered" evidence="6">
    <location>
        <begin position="302"/>
        <end position="321"/>
    </location>
</feature>